<dbReference type="GO" id="GO:0004493">
    <property type="term" value="F:methylmalonyl-CoA epimerase activity"/>
    <property type="evidence" value="ECO:0007669"/>
    <property type="project" value="TreeGrafter"/>
</dbReference>
<keyword evidence="1" id="KW-0479">Metal-binding</keyword>
<dbReference type="Gene3D" id="3.10.180.10">
    <property type="entry name" value="2,3-Dihydroxybiphenyl 1,2-Dioxygenase, domain 1"/>
    <property type="match status" value="1"/>
</dbReference>
<organism evidence="3 4">
    <name type="scientific">Jeotgalibacillus soli</name>
    <dbReference type="NCBI Taxonomy" id="889306"/>
    <lineage>
        <taxon>Bacteria</taxon>
        <taxon>Bacillati</taxon>
        <taxon>Bacillota</taxon>
        <taxon>Bacilli</taxon>
        <taxon>Bacillales</taxon>
        <taxon>Caryophanaceae</taxon>
        <taxon>Jeotgalibacillus</taxon>
    </lineage>
</organism>
<evidence type="ECO:0000313" key="3">
    <source>
        <dbReference type="EMBL" id="KIL50637.1"/>
    </source>
</evidence>
<evidence type="ECO:0000259" key="2">
    <source>
        <dbReference type="PROSITE" id="PS51819"/>
    </source>
</evidence>
<accession>A0A0C2VP20</accession>
<dbReference type="Proteomes" id="UP000031938">
    <property type="component" value="Unassembled WGS sequence"/>
</dbReference>
<proteinExistence type="predicted"/>
<evidence type="ECO:0000313" key="4">
    <source>
        <dbReference type="Proteomes" id="UP000031938"/>
    </source>
</evidence>
<name>A0A0C2VP20_9BACL</name>
<dbReference type="PROSITE" id="PS51819">
    <property type="entry name" value="VOC"/>
    <property type="match status" value="1"/>
</dbReference>
<dbReference type="OrthoDB" id="371072at2"/>
<dbReference type="EMBL" id="JXRP01000008">
    <property type="protein sequence ID" value="KIL50637.1"/>
    <property type="molecule type" value="Genomic_DNA"/>
</dbReference>
<dbReference type="SUPFAM" id="SSF54593">
    <property type="entry name" value="Glyoxalase/Bleomycin resistance protein/Dihydroxybiphenyl dioxygenase"/>
    <property type="match status" value="1"/>
</dbReference>
<comment type="caution">
    <text evidence="3">The sequence shown here is derived from an EMBL/GenBank/DDBJ whole genome shotgun (WGS) entry which is preliminary data.</text>
</comment>
<dbReference type="PATRIC" id="fig|889306.3.peg.636"/>
<dbReference type="RefSeq" id="WP_041086223.1">
    <property type="nucleotide sequence ID" value="NZ_JXRP01000008.1"/>
</dbReference>
<dbReference type="GO" id="GO:0046491">
    <property type="term" value="P:L-methylmalonyl-CoA metabolic process"/>
    <property type="evidence" value="ECO:0007669"/>
    <property type="project" value="TreeGrafter"/>
</dbReference>
<dbReference type="GO" id="GO:0046872">
    <property type="term" value="F:metal ion binding"/>
    <property type="evidence" value="ECO:0007669"/>
    <property type="project" value="UniProtKB-KW"/>
</dbReference>
<dbReference type="InterPro" id="IPR037523">
    <property type="entry name" value="VOC_core"/>
</dbReference>
<gene>
    <name evidence="3" type="ORF">KP78_06380</name>
</gene>
<protein>
    <recommendedName>
        <fullName evidence="2">VOC domain-containing protein</fullName>
    </recommendedName>
</protein>
<dbReference type="InterPro" id="IPR004360">
    <property type="entry name" value="Glyas_Fos-R_dOase_dom"/>
</dbReference>
<feature type="domain" description="VOC" evidence="2">
    <location>
        <begin position="5"/>
        <end position="128"/>
    </location>
</feature>
<keyword evidence="4" id="KW-1185">Reference proteome</keyword>
<dbReference type="AlphaFoldDB" id="A0A0C2VP20"/>
<dbReference type="InterPro" id="IPR029068">
    <property type="entry name" value="Glyas_Bleomycin-R_OHBP_Dase"/>
</dbReference>
<evidence type="ECO:0000256" key="1">
    <source>
        <dbReference type="ARBA" id="ARBA00022723"/>
    </source>
</evidence>
<dbReference type="STRING" id="889306.KP78_06380"/>
<reference evidence="3 4" key="1">
    <citation type="submission" date="2015-01" db="EMBL/GenBank/DDBJ databases">
        <title>Genome sequencing of Jeotgalibacillus soli.</title>
        <authorList>
            <person name="Goh K.M."/>
            <person name="Chan K.-G."/>
            <person name="Yaakop A.S."/>
            <person name="Ee R."/>
            <person name="Gan H.M."/>
            <person name="Chan C.S."/>
        </authorList>
    </citation>
    <scope>NUCLEOTIDE SEQUENCE [LARGE SCALE GENOMIC DNA]</scope>
    <source>
        <strain evidence="3 4">P9</strain>
    </source>
</reference>
<dbReference type="PANTHER" id="PTHR43048:SF3">
    <property type="entry name" value="METHYLMALONYL-COA EPIMERASE, MITOCHONDRIAL"/>
    <property type="match status" value="1"/>
</dbReference>
<dbReference type="InterPro" id="IPR051785">
    <property type="entry name" value="MMCE/EMCE_epimerase"/>
</dbReference>
<dbReference type="Pfam" id="PF00903">
    <property type="entry name" value="Glyoxalase"/>
    <property type="match status" value="1"/>
</dbReference>
<dbReference type="CDD" id="cd06587">
    <property type="entry name" value="VOC"/>
    <property type="match status" value="1"/>
</dbReference>
<sequence length="129" mass="15219">MSDKKIDHIGIMVKDIENSIVFYREVIGLELKDRVQHTNGIIQLAFLGFNQADETEIELIQGYNDHLPSEGKVHHVAITVDRIEEEFDRIHKLEHVKMIDSEITTLPNGYRYFFIYGPDKEWIEFFQRV</sequence>
<dbReference type="PANTHER" id="PTHR43048">
    <property type="entry name" value="METHYLMALONYL-COA EPIMERASE"/>
    <property type="match status" value="1"/>
</dbReference>